<organism evidence="1 2">
    <name type="scientific">Alkaliphilus serpentinus</name>
    <dbReference type="NCBI Taxonomy" id="1482731"/>
    <lineage>
        <taxon>Bacteria</taxon>
        <taxon>Bacillati</taxon>
        <taxon>Bacillota</taxon>
        <taxon>Clostridia</taxon>
        <taxon>Peptostreptococcales</taxon>
        <taxon>Natronincolaceae</taxon>
        <taxon>Alkaliphilus</taxon>
    </lineage>
</organism>
<name>A0A833M8M6_9FIRM</name>
<dbReference type="EMBL" id="WBZB01000004">
    <property type="protein sequence ID" value="KAB3533261.1"/>
    <property type="molecule type" value="Genomic_DNA"/>
</dbReference>
<reference evidence="1 2" key="1">
    <citation type="submission" date="2019-10" db="EMBL/GenBank/DDBJ databases">
        <title>Alkaliphilus serpentinus sp. nov. and Alkaliphilus pronyensis sp. nov., two novel anaerobic alkaliphilic species isolated from the serpentinized-hosted hydrothermal field of the Prony Bay (New Caledonia).</title>
        <authorList>
            <person name="Postec A."/>
        </authorList>
    </citation>
    <scope>NUCLEOTIDE SEQUENCE [LARGE SCALE GENOMIC DNA]</scope>
    <source>
        <strain evidence="1 2">LacT</strain>
    </source>
</reference>
<keyword evidence="2" id="KW-1185">Reference proteome</keyword>
<protein>
    <submittedName>
        <fullName evidence="1">Uncharacterized protein</fullName>
    </submittedName>
</protein>
<comment type="caution">
    <text evidence="1">The sequence shown here is derived from an EMBL/GenBank/DDBJ whole genome shotgun (WGS) entry which is preliminary data.</text>
</comment>
<accession>A0A833M8M6</accession>
<evidence type="ECO:0000313" key="2">
    <source>
        <dbReference type="Proteomes" id="UP000465601"/>
    </source>
</evidence>
<gene>
    <name evidence="1" type="ORF">F8153_01020</name>
</gene>
<dbReference type="OrthoDB" id="1954971at2"/>
<evidence type="ECO:0000313" key="1">
    <source>
        <dbReference type="EMBL" id="KAB3533261.1"/>
    </source>
</evidence>
<dbReference type="AlphaFoldDB" id="A0A833M8M6"/>
<dbReference type="Proteomes" id="UP000465601">
    <property type="component" value="Unassembled WGS sequence"/>
</dbReference>
<sequence length="121" mass="13762">MLISITLLTTTIIGYVFTVVKERYYLKNNIIFLDHKNLQAEDLEKVDVKHFMLGSLEIMSGDEVKIKLEDSASISGIVLGVIKQKNSISIITKSHGVKNLEVSAIKKMKIISRYGRFFTWL</sequence>
<proteinExistence type="predicted"/>